<feature type="transmembrane region" description="Helical" evidence="1">
    <location>
        <begin position="149"/>
        <end position="166"/>
    </location>
</feature>
<feature type="transmembrane region" description="Helical" evidence="1">
    <location>
        <begin position="388"/>
        <end position="408"/>
    </location>
</feature>
<reference evidence="2" key="1">
    <citation type="submission" date="2018-06" db="EMBL/GenBank/DDBJ databases">
        <authorList>
            <person name="Zhirakovskaya E."/>
        </authorList>
    </citation>
    <scope>NUCLEOTIDE SEQUENCE</scope>
</reference>
<feature type="transmembrane region" description="Helical" evidence="1">
    <location>
        <begin position="309"/>
        <end position="331"/>
    </location>
</feature>
<evidence type="ECO:0000256" key="1">
    <source>
        <dbReference type="SAM" id="Phobius"/>
    </source>
</evidence>
<protein>
    <submittedName>
        <fullName evidence="2">Uncharacterized protein</fullName>
    </submittedName>
</protein>
<sequence>MEKGKLVSQRESRIINPFRVYLLFFVLGALYTWPLVEYLFEGIPYYRNPGPLHFVRKLAPGDHLQIYYHLGLLKEAALGHIEWFSNPLEFAANVNEQSIDTYSLPLSVIYLLFSFVSSPFAYNMYVLITLALGGLAMYLWAVEVTGSKLGGLFAAFVFSFIPLRLAELLGGHPAGFAIFLFPLTLYFFDVAIRKRSFAHSALAGLSIFILSLQYIYFCYYLFMLLIPYIPWRLFPIVKGWIKNRGEAKGDIKKMALAGAPFATGCFGAIWWMLYYKTSSVEQATFGGGRSLGEVSLYSSRISTMWDPQLIWNVYIGPPALIILLCFFYGLVVSQKKEKNKWEILFFSSVFFVAYILAFGTTVDKHFPLFSFFYNNFPFFNYSRVPSKIMVIAIPVMCVLIAGFIGWVGRLEKPRALFGYFAVAIFLATAVNYHPKAIGITLLDEGNALYKRLSDDAKGSLVLNVPIWPGESTWESIYQYYALQSGVPMINGYSPVVSKKHIDEIFWPLFTINSGDLSEAQVDLLRRLNVGHVIFHEEAYPTKVSAYPSSLALRRLLASPYLELVKRAEPLWLFKIVENETPKEARQVTSPIGVLYQAERLHRINGKAVMDEDAINGAALMGALEKGEVKGKILNSGPYATFPSGRYKASFRVKVADNSCHENVLSLNVSGASGRINLASVTLKCSDFKSPGKYQNVTLEYNLAPGKAWQIEYRSFVLGHTPVYIDSVYIRFADQDDNDFEYEAEHFYHTGRVVTDETASGGKAMEGTGEGFRLNGPGRWFDAGSYRALFKVKTGHTPMDEPFVKVDVFSLSRYEIIAERLIMRNEAPEDNVYHDLPLDFRLTKPDVLEFRLYYKGSDVLWVDKITVEPLKAN</sequence>
<feature type="transmembrane region" description="Helical" evidence="1">
    <location>
        <begin position="415"/>
        <end position="432"/>
    </location>
</feature>
<keyword evidence="1" id="KW-0812">Transmembrane</keyword>
<feature type="transmembrane region" description="Helical" evidence="1">
    <location>
        <begin position="172"/>
        <end position="190"/>
    </location>
</feature>
<evidence type="ECO:0000313" key="2">
    <source>
        <dbReference type="EMBL" id="VAX23252.1"/>
    </source>
</evidence>
<keyword evidence="1" id="KW-1133">Transmembrane helix</keyword>
<keyword evidence="1" id="KW-0472">Membrane</keyword>
<feature type="transmembrane region" description="Helical" evidence="1">
    <location>
        <begin position="253"/>
        <end position="273"/>
    </location>
</feature>
<feature type="transmembrane region" description="Helical" evidence="1">
    <location>
        <begin position="20"/>
        <end position="40"/>
    </location>
</feature>
<feature type="transmembrane region" description="Helical" evidence="1">
    <location>
        <begin position="222"/>
        <end position="241"/>
    </location>
</feature>
<dbReference type="AlphaFoldDB" id="A0A3B1C565"/>
<dbReference type="EMBL" id="UOGE01000083">
    <property type="protein sequence ID" value="VAX23252.1"/>
    <property type="molecule type" value="Genomic_DNA"/>
</dbReference>
<proteinExistence type="predicted"/>
<accession>A0A3B1C565</accession>
<organism evidence="2">
    <name type="scientific">hydrothermal vent metagenome</name>
    <dbReference type="NCBI Taxonomy" id="652676"/>
    <lineage>
        <taxon>unclassified sequences</taxon>
        <taxon>metagenomes</taxon>
        <taxon>ecological metagenomes</taxon>
    </lineage>
</organism>
<feature type="transmembrane region" description="Helical" evidence="1">
    <location>
        <begin position="197"/>
        <end position="216"/>
    </location>
</feature>
<feature type="transmembrane region" description="Helical" evidence="1">
    <location>
        <begin position="120"/>
        <end position="142"/>
    </location>
</feature>
<feature type="transmembrane region" description="Helical" evidence="1">
    <location>
        <begin position="343"/>
        <end position="362"/>
    </location>
</feature>
<gene>
    <name evidence="2" type="ORF">MNBD_NITROSPINAE02-1974</name>
</gene>
<name>A0A3B1C565_9ZZZZ</name>